<keyword evidence="1" id="KW-1133">Transmembrane helix</keyword>
<keyword evidence="1" id="KW-0472">Membrane</keyword>
<dbReference type="RefSeq" id="YP_009399701.1">
    <property type="nucleotide sequence ID" value="NC_035298.1"/>
</dbReference>
<reference evidence="2" key="1">
    <citation type="journal article" date="2017" name="J. Phycol.">
        <title>Analysis of chloroplast genomes and a supermatrix inform reclassification of the Rhodomelaceae (Rhodophyta).</title>
        <authorList>
            <person name="Diaz-Tapia P."/>
            <person name="Maggs C.A."/>
            <person name="West J.A."/>
            <person name="Verbruggen H."/>
        </authorList>
    </citation>
    <scope>NUCLEOTIDE SEQUENCE</scope>
    <source>
        <strain evidence="2">PD1820</strain>
    </source>
</reference>
<dbReference type="GeneID" id="33362209"/>
<feature type="transmembrane region" description="Helical" evidence="1">
    <location>
        <begin position="113"/>
        <end position="136"/>
    </location>
</feature>
<feature type="transmembrane region" description="Helical" evidence="1">
    <location>
        <begin position="75"/>
        <end position="93"/>
    </location>
</feature>
<keyword evidence="2" id="KW-0934">Plastid</keyword>
<protein>
    <submittedName>
        <fullName evidence="2">Uncharacterized protein</fullName>
    </submittedName>
</protein>
<dbReference type="AlphaFoldDB" id="A0A1Z1MTU0"/>
<feature type="transmembrane region" description="Helical" evidence="1">
    <location>
        <begin position="49"/>
        <end position="68"/>
    </location>
</feature>
<keyword evidence="1" id="KW-0812">Transmembrane</keyword>
<evidence type="ECO:0000256" key="1">
    <source>
        <dbReference type="SAM" id="Phobius"/>
    </source>
</evidence>
<keyword evidence="2" id="KW-0150">Chloroplast</keyword>
<feature type="transmembrane region" description="Helical" evidence="1">
    <location>
        <begin position="143"/>
        <end position="160"/>
    </location>
</feature>
<organism evidence="2">
    <name type="scientific">Digenea simplex</name>
    <name type="common">Marine red alga</name>
    <name type="synonym">Conferva simplex</name>
    <dbReference type="NCBI Taxonomy" id="945030"/>
    <lineage>
        <taxon>Eukaryota</taxon>
        <taxon>Rhodophyta</taxon>
        <taxon>Florideophyceae</taxon>
        <taxon>Rhodymeniophycidae</taxon>
        <taxon>Ceramiales</taxon>
        <taxon>Rhodomelaceae</taxon>
        <taxon>Polysiphonioideae</taxon>
        <taxon>Digenea</taxon>
    </lineage>
</organism>
<gene>
    <name evidence="2" type="primary">ConsOrf4</name>
</gene>
<proteinExistence type="predicted"/>
<geneLocation type="chloroplast" evidence="2"/>
<accession>A0A1Z1MTU0</accession>
<evidence type="ECO:0000313" key="2">
    <source>
        <dbReference type="EMBL" id="ARW69520.1"/>
    </source>
</evidence>
<dbReference type="EMBL" id="MF101465">
    <property type="protein sequence ID" value="ARW69520.1"/>
    <property type="molecule type" value="Genomic_DNA"/>
</dbReference>
<sequence>MLIIKQLSFSCYSNSPLTFLHKVKNEAKIYSVLAILFFYPYSSKKITKSTIYLLIYLLAIISKISSHYKYLSSTIIKFTLKYIIYLLISMYFTNNDNAQYNNIKLVLLLPYSLKIYTITSTVKIVKFKLYYFIYLIPNYLERILELLTISNILLYFLLTFTKYETIIKIIINLLLKLYIFRNVIFQEYIFNLLISSQYLERIFQNINNIHISIKVKSSLLTKLHILDYKNFLIQQLNNFTEDKIYSSFTLWNRNLNNKDFDLLKL</sequence>
<name>A0A1Z1MTU0_DIGSM</name>